<comment type="caution">
    <text evidence="12">The sequence shown here is derived from an EMBL/GenBank/DDBJ whole genome shotgun (WGS) entry which is preliminary data.</text>
</comment>
<dbReference type="Gene3D" id="3.30.300.30">
    <property type="match status" value="1"/>
</dbReference>
<dbReference type="SUPFAM" id="SSF56801">
    <property type="entry name" value="Acetyl-CoA synthetase-like"/>
    <property type="match status" value="1"/>
</dbReference>
<evidence type="ECO:0000256" key="4">
    <source>
        <dbReference type="ARBA" id="ARBA00060591"/>
    </source>
</evidence>
<dbReference type="Pfam" id="PF00501">
    <property type="entry name" value="AMP-binding"/>
    <property type="match status" value="1"/>
</dbReference>
<evidence type="ECO:0000313" key="13">
    <source>
        <dbReference type="Proteomes" id="UP000823909"/>
    </source>
</evidence>
<comment type="catalytic activity">
    <reaction evidence="9">
        <text>2-phenylacetate + ATP + CoA = phenylacetyl-CoA + AMP + diphosphate</text>
        <dbReference type="Rhea" id="RHEA:20956"/>
        <dbReference type="ChEBI" id="CHEBI:18401"/>
        <dbReference type="ChEBI" id="CHEBI:30616"/>
        <dbReference type="ChEBI" id="CHEBI:33019"/>
        <dbReference type="ChEBI" id="CHEBI:57287"/>
        <dbReference type="ChEBI" id="CHEBI:57390"/>
        <dbReference type="ChEBI" id="CHEBI:456215"/>
        <dbReference type="EC" id="6.2.1.30"/>
    </reaction>
</comment>
<comment type="similarity">
    <text evidence="5 9">Belongs to the phenylacetyl-CoA ligase family.</text>
</comment>
<dbReference type="PIRSF" id="PIRSF006444">
    <property type="entry name" value="PaaK"/>
    <property type="match status" value="1"/>
</dbReference>
<protein>
    <recommendedName>
        <fullName evidence="7 9">Phenylacetate-coenzyme A ligase</fullName>
        <ecNumber evidence="6 9">6.2.1.30</ecNumber>
    </recommendedName>
    <alternativeName>
        <fullName evidence="8 9">Phenylacetyl-CoA ligase</fullName>
    </alternativeName>
</protein>
<name>A0A9D2RCA0_9FIRM</name>
<dbReference type="CDD" id="cd05913">
    <property type="entry name" value="PaaK"/>
    <property type="match status" value="1"/>
</dbReference>
<dbReference type="GO" id="GO:0000166">
    <property type="term" value="F:nucleotide binding"/>
    <property type="evidence" value="ECO:0007669"/>
    <property type="project" value="UniProtKB-KW"/>
</dbReference>
<dbReference type="InterPro" id="IPR051414">
    <property type="entry name" value="Adenylate-forming_Reductase"/>
</dbReference>
<evidence type="ECO:0000256" key="6">
    <source>
        <dbReference type="ARBA" id="ARBA00066629"/>
    </source>
</evidence>
<evidence type="ECO:0000259" key="11">
    <source>
        <dbReference type="Pfam" id="PF14535"/>
    </source>
</evidence>
<reference evidence="12" key="1">
    <citation type="journal article" date="2021" name="PeerJ">
        <title>Extensive microbial diversity within the chicken gut microbiome revealed by metagenomics and culture.</title>
        <authorList>
            <person name="Gilroy R."/>
            <person name="Ravi A."/>
            <person name="Getino M."/>
            <person name="Pursley I."/>
            <person name="Horton D.L."/>
            <person name="Alikhan N.F."/>
            <person name="Baker D."/>
            <person name="Gharbi K."/>
            <person name="Hall N."/>
            <person name="Watson M."/>
            <person name="Adriaenssens E.M."/>
            <person name="Foster-Nyarko E."/>
            <person name="Jarju S."/>
            <person name="Secka A."/>
            <person name="Antonio M."/>
            <person name="Oren A."/>
            <person name="Chaudhuri R.R."/>
            <person name="La Ragione R."/>
            <person name="Hildebrand F."/>
            <person name="Pallen M.J."/>
        </authorList>
    </citation>
    <scope>NUCLEOTIDE SEQUENCE</scope>
    <source>
        <strain evidence="12">ChiBcec15-3976</strain>
    </source>
</reference>
<evidence type="ECO:0000256" key="9">
    <source>
        <dbReference type="PIRNR" id="PIRNR006444"/>
    </source>
</evidence>
<dbReference type="GO" id="GO:0010124">
    <property type="term" value="P:phenylacetate catabolic process"/>
    <property type="evidence" value="ECO:0007669"/>
    <property type="project" value="UniProtKB-UniRule"/>
</dbReference>
<dbReference type="InterPro" id="IPR045851">
    <property type="entry name" value="AMP-bd_C_sf"/>
</dbReference>
<dbReference type="Gene3D" id="3.40.50.12780">
    <property type="entry name" value="N-terminal domain of ligase-like"/>
    <property type="match status" value="1"/>
</dbReference>
<feature type="domain" description="AMP-dependent synthetase/ligase" evidence="10">
    <location>
        <begin position="62"/>
        <end position="295"/>
    </location>
</feature>
<proteinExistence type="inferred from homology"/>
<dbReference type="Pfam" id="PF14535">
    <property type="entry name" value="AMP-binding_C_2"/>
    <property type="match status" value="1"/>
</dbReference>
<dbReference type="GO" id="GO:0047475">
    <property type="term" value="F:phenylacetate-CoA ligase activity"/>
    <property type="evidence" value="ECO:0007669"/>
    <property type="project" value="UniProtKB-EC"/>
</dbReference>
<evidence type="ECO:0000256" key="3">
    <source>
        <dbReference type="ARBA" id="ARBA00022741"/>
    </source>
</evidence>
<dbReference type="InterPro" id="IPR000873">
    <property type="entry name" value="AMP-dep_synth/lig_dom"/>
</dbReference>
<reference evidence="12" key="2">
    <citation type="submission" date="2021-04" db="EMBL/GenBank/DDBJ databases">
        <authorList>
            <person name="Gilroy R."/>
        </authorList>
    </citation>
    <scope>NUCLEOTIDE SEQUENCE</scope>
    <source>
        <strain evidence="12">ChiBcec15-3976</strain>
    </source>
</reference>
<dbReference type="InterPro" id="IPR042099">
    <property type="entry name" value="ANL_N_sf"/>
</dbReference>
<feature type="domain" description="AMP-dependent ligase C-terminal" evidence="11">
    <location>
        <begin position="345"/>
        <end position="441"/>
    </location>
</feature>
<sequence>MFNQRRAHTMIWAKEETLPRDEIEAIQYAKLKGTVRYIYDRVKPYRDKMDAAKVKPEDIRSLDDLKRLPFTYKADFRDNYPDGLFAVDKKEIVRYHASSGTTGKPTVVGYTRNDLDMWLNNVARIACMGGASAEDVAQISFGYGTFTGALGLHGGLEKVGASVIPMSSGNTNKQIMFLQDMGVTLLVATPSYALHLGEEIRNRGIDPQKDLKLRIGLFGGEGMTEPMRDEMHKVWGEQFFCTQNYGMSELCGPGVAGECSELCGMHINEDWFIPEVIDPETEEVLPPGELGELVVTCLGKEALPLVRYRTGDLTRLMYEPCKCGRTTCRMENISGRADDMLVIRGVNVFPTQIEEVLLKIEEIGPHYEILVERRNRLDVMTITVELIDDRLLDSYGKLSELEARIKKALKAQLGLATQIRLVAPNSLKRFEGKAKRVTDLRKDGL</sequence>
<dbReference type="FunFam" id="3.40.50.12780:FF:000016">
    <property type="entry name" value="Phenylacetate-coenzyme A ligase"/>
    <property type="match status" value="1"/>
</dbReference>
<dbReference type="PANTHER" id="PTHR43439">
    <property type="entry name" value="PHENYLACETATE-COENZYME A LIGASE"/>
    <property type="match status" value="1"/>
</dbReference>
<dbReference type="PANTHER" id="PTHR43439:SF1">
    <property type="entry name" value="PHENYLACETATE-COENZYME A LIGASE"/>
    <property type="match status" value="1"/>
</dbReference>
<keyword evidence="2 9" id="KW-0436">Ligase</keyword>
<keyword evidence="3 9" id="KW-0547">Nucleotide-binding</keyword>
<dbReference type="EC" id="6.2.1.30" evidence="6 9"/>
<dbReference type="InterPro" id="IPR011880">
    <property type="entry name" value="PA_CoA_ligase"/>
</dbReference>
<evidence type="ECO:0000259" key="10">
    <source>
        <dbReference type="Pfam" id="PF00501"/>
    </source>
</evidence>
<dbReference type="InterPro" id="IPR028154">
    <property type="entry name" value="AMP-dep_Lig_C"/>
</dbReference>
<dbReference type="AlphaFoldDB" id="A0A9D2RCA0"/>
<evidence type="ECO:0000256" key="5">
    <source>
        <dbReference type="ARBA" id="ARBA00061566"/>
    </source>
</evidence>
<evidence type="ECO:0000313" key="12">
    <source>
        <dbReference type="EMBL" id="HJD42185.1"/>
    </source>
</evidence>
<evidence type="ECO:0000256" key="8">
    <source>
        <dbReference type="ARBA" id="ARBA00075111"/>
    </source>
</evidence>
<evidence type="ECO:0000256" key="7">
    <source>
        <dbReference type="ARBA" id="ARBA00068695"/>
    </source>
</evidence>
<organism evidence="12 13">
    <name type="scientific">Candidatus Mediterraneibacter quadrami</name>
    <dbReference type="NCBI Taxonomy" id="2838684"/>
    <lineage>
        <taxon>Bacteria</taxon>
        <taxon>Bacillati</taxon>
        <taxon>Bacillota</taxon>
        <taxon>Clostridia</taxon>
        <taxon>Lachnospirales</taxon>
        <taxon>Lachnospiraceae</taxon>
        <taxon>Mediterraneibacter</taxon>
    </lineage>
</organism>
<dbReference type="Proteomes" id="UP000823909">
    <property type="component" value="Unassembled WGS sequence"/>
</dbReference>
<evidence type="ECO:0000256" key="1">
    <source>
        <dbReference type="ARBA" id="ARBA00011245"/>
    </source>
</evidence>
<evidence type="ECO:0000256" key="2">
    <source>
        <dbReference type="ARBA" id="ARBA00022598"/>
    </source>
</evidence>
<comment type="function">
    <text evidence="9">Catalyzes the activation of phenylacetic acid (PA) to phenylacetyl-CoA (PA-CoA).</text>
</comment>
<accession>A0A9D2RCA0</accession>
<comment type="pathway">
    <text evidence="4 9">Aromatic compound metabolism; phenylacetate degradation.</text>
</comment>
<dbReference type="EMBL" id="DWUU01000024">
    <property type="protein sequence ID" value="HJD42185.1"/>
    <property type="molecule type" value="Genomic_DNA"/>
</dbReference>
<comment type="subunit">
    <text evidence="1">Monomer.</text>
</comment>
<gene>
    <name evidence="12" type="ORF">H9910_04150</name>
</gene>